<protein>
    <submittedName>
        <fullName evidence="1">Uncharacterized protein</fullName>
    </submittedName>
</protein>
<dbReference type="RefSeq" id="WP_136953928.1">
    <property type="nucleotide sequence ID" value="NZ_CP039712.1"/>
</dbReference>
<evidence type="ECO:0000313" key="2">
    <source>
        <dbReference type="Proteomes" id="UP000298615"/>
    </source>
</evidence>
<dbReference type="KEGG" id="vao:FA707_09195"/>
<reference evidence="1 2" key="1">
    <citation type="submission" date="2019-04" db="EMBL/GenBank/DDBJ databases">
        <title>Vagococcus sp. nov., isolated from faeces of yaks (Bos grunniens).</title>
        <authorList>
            <person name="Ge Y."/>
        </authorList>
    </citation>
    <scope>NUCLEOTIDE SEQUENCE [LARGE SCALE GENOMIC DNA]</scope>
    <source>
        <strain evidence="1 2">MN-17</strain>
    </source>
</reference>
<evidence type="ECO:0000313" key="1">
    <source>
        <dbReference type="EMBL" id="QCI87106.1"/>
    </source>
</evidence>
<dbReference type="Proteomes" id="UP000298615">
    <property type="component" value="Chromosome"/>
</dbReference>
<name>A0A4D7D019_9ENTE</name>
<gene>
    <name evidence="1" type="ORF">FA707_09195</name>
</gene>
<proteinExistence type="predicted"/>
<dbReference type="EMBL" id="CP039712">
    <property type="protein sequence ID" value="QCI87106.1"/>
    <property type="molecule type" value="Genomic_DNA"/>
</dbReference>
<organism evidence="1 2">
    <name type="scientific">Vagococcus zengguangii</name>
    <dbReference type="NCBI Taxonomy" id="2571750"/>
    <lineage>
        <taxon>Bacteria</taxon>
        <taxon>Bacillati</taxon>
        <taxon>Bacillota</taxon>
        <taxon>Bacilli</taxon>
        <taxon>Lactobacillales</taxon>
        <taxon>Enterococcaceae</taxon>
        <taxon>Vagococcus</taxon>
    </lineage>
</organism>
<dbReference type="AlphaFoldDB" id="A0A4D7D019"/>
<accession>A0A4D7D019</accession>
<keyword evidence="2" id="KW-1185">Reference proteome</keyword>
<sequence>MEEDFLMKQFKTIGQSIGIILKKELTSFHLGEELDVNGQLVSRADLLSDSLDQNDFEGAFTLIDSLKYKLSYLDYTMLADWFINYLEKEKATLISDQQIQTFKEALNSLY</sequence>